<dbReference type="EMBL" id="BARS01035713">
    <property type="protein sequence ID" value="GAG21664.1"/>
    <property type="molecule type" value="Genomic_DNA"/>
</dbReference>
<dbReference type="InterPro" id="IPR057666">
    <property type="entry name" value="DrpA_SLOG"/>
</dbReference>
<dbReference type="SUPFAM" id="SSF47781">
    <property type="entry name" value="RuvA domain 2-like"/>
    <property type="match status" value="1"/>
</dbReference>
<comment type="caution">
    <text evidence="3">The sequence shown here is derived from an EMBL/GenBank/DDBJ whole genome shotgun (WGS) entry which is preliminary data.</text>
</comment>
<dbReference type="InterPro" id="IPR010994">
    <property type="entry name" value="RuvA_2-like"/>
</dbReference>
<dbReference type="Pfam" id="PF02481">
    <property type="entry name" value="DNA_processg_A"/>
    <property type="match status" value="1"/>
</dbReference>
<reference evidence="3" key="1">
    <citation type="journal article" date="2014" name="Front. Microbiol.">
        <title>High frequency of phylogenetically diverse reductive dehalogenase-homologous genes in deep subseafloor sedimentary metagenomes.</title>
        <authorList>
            <person name="Kawai M."/>
            <person name="Futagami T."/>
            <person name="Toyoda A."/>
            <person name="Takaki Y."/>
            <person name="Nishi S."/>
            <person name="Hori S."/>
            <person name="Arai W."/>
            <person name="Tsubouchi T."/>
            <person name="Morono Y."/>
            <person name="Uchiyama I."/>
            <person name="Ito T."/>
            <person name="Fujiyama A."/>
            <person name="Inagaki F."/>
            <person name="Takami H."/>
        </authorList>
    </citation>
    <scope>NUCLEOTIDE SEQUENCE</scope>
    <source>
        <strain evidence="3">Expedition CK06-06</strain>
    </source>
</reference>
<organism evidence="3">
    <name type="scientific">marine sediment metagenome</name>
    <dbReference type="NCBI Taxonomy" id="412755"/>
    <lineage>
        <taxon>unclassified sequences</taxon>
        <taxon>metagenomes</taxon>
        <taxon>ecological metagenomes</taxon>
    </lineage>
</organism>
<evidence type="ECO:0000313" key="3">
    <source>
        <dbReference type="EMBL" id="GAG21664.1"/>
    </source>
</evidence>
<evidence type="ECO:0000259" key="2">
    <source>
        <dbReference type="Pfam" id="PF02481"/>
    </source>
</evidence>
<dbReference type="PANTHER" id="PTHR43022">
    <property type="entry name" value="PROTEIN SMF"/>
    <property type="match status" value="1"/>
</dbReference>
<dbReference type="Gene3D" id="3.40.50.450">
    <property type="match status" value="1"/>
</dbReference>
<dbReference type="PANTHER" id="PTHR43022:SF1">
    <property type="entry name" value="PROTEIN SMF"/>
    <property type="match status" value="1"/>
</dbReference>
<dbReference type="SUPFAM" id="SSF102405">
    <property type="entry name" value="MCP/YpsA-like"/>
    <property type="match status" value="1"/>
</dbReference>
<accession>X0VTB2</accession>
<dbReference type="InterPro" id="IPR003488">
    <property type="entry name" value="DprA"/>
</dbReference>
<sequence length="202" mass="21996">MNPEELAYWYWLTDAKGIGPIISRRLLDEFGTPTAVFNTDKNEIVVRTGIRNSLADNIERSKSNIGRYVQLAENQLQVAEIVNGHILTCADSPYAEFYRIHSGDRALPSVIHAIGNINYINSRTYAVVGTRIPSDDAREKARELARSLATEGLTIVSGLALGIDGMAHRGAMEVGGKTIAVLGCGADIKYPSENATLYSSII</sequence>
<dbReference type="GO" id="GO:0009294">
    <property type="term" value="P:DNA-mediated transformation"/>
    <property type="evidence" value="ECO:0007669"/>
    <property type="project" value="InterPro"/>
</dbReference>
<dbReference type="AlphaFoldDB" id="X0VTB2"/>
<protein>
    <recommendedName>
        <fullName evidence="2">Smf/DprA SLOG domain-containing protein</fullName>
    </recommendedName>
</protein>
<comment type="similarity">
    <text evidence="1">Belongs to the DprA/Smf family.</text>
</comment>
<feature type="domain" description="Smf/DprA SLOG" evidence="2">
    <location>
        <begin position="86"/>
        <end position="201"/>
    </location>
</feature>
<gene>
    <name evidence="3" type="ORF">S01H1_54992</name>
</gene>
<name>X0VTB2_9ZZZZ</name>
<proteinExistence type="inferred from homology"/>
<evidence type="ECO:0000256" key="1">
    <source>
        <dbReference type="ARBA" id="ARBA00006525"/>
    </source>
</evidence>
<feature type="non-terminal residue" evidence="3">
    <location>
        <position position="202"/>
    </location>
</feature>